<accession>A0A3E5FJD9</accession>
<evidence type="ECO:0000313" key="4">
    <source>
        <dbReference type="Proteomes" id="UP000285777"/>
    </source>
</evidence>
<keyword evidence="2" id="KW-0812">Transmembrane</keyword>
<feature type="region of interest" description="Disordered" evidence="1">
    <location>
        <begin position="1"/>
        <end position="33"/>
    </location>
</feature>
<evidence type="ECO:0000256" key="2">
    <source>
        <dbReference type="SAM" id="Phobius"/>
    </source>
</evidence>
<dbReference type="Proteomes" id="UP000285777">
    <property type="component" value="Unassembled WGS sequence"/>
</dbReference>
<feature type="compositionally biased region" description="Low complexity" evidence="1">
    <location>
        <begin position="1"/>
        <end position="23"/>
    </location>
</feature>
<comment type="caution">
    <text evidence="3">The sequence shown here is derived from an EMBL/GenBank/DDBJ whole genome shotgun (WGS) entry which is preliminary data.</text>
</comment>
<proteinExistence type="predicted"/>
<keyword evidence="2" id="KW-0472">Membrane</keyword>
<dbReference type="AlphaFoldDB" id="A0A3E5FJD9"/>
<sequence length="111" mass="11892">MACTSPADPSPAADAGAAHVASHASRKAVPAGMRPIRDANTSVTLPIGENRKNEWVLECLIVFIPIIIINVCQTFFFDRLQAGCPRPVLATTCLLPASAGIIITVHRYLLR</sequence>
<dbReference type="EMBL" id="QRLF01000011">
    <property type="protein sequence ID" value="RHI92133.1"/>
    <property type="molecule type" value="Genomic_DNA"/>
</dbReference>
<feature type="transmembrane region" description="Helical" evidence="2">
    <location>
        <begin position="55"/>
        <end position="76"/>
    </location>
</feature>
<protein>
    <submittedName>
        <fullName evidence="3">Uncharacterized protein</fullName>
    </submittedName>
</protein>
<gene>
    <name evidence="3" type="ORF">DW150_07965</name>
</gene>
<name>A0A3E5FJD9_PHOVU</name>
<reference evidence="3 4" key="1">
    <citation type="submission" date="2018-08" db="EMBL/GenBank/DDBJ databases">
        <title>A genome reference for cultivated species of the human gut microbiota.</title>
        <authorList>
            <person name="Zou Y."/>
            <person name="Xue W."/>
            <person name="Luo G."/>
        </authorList>
    </citation>
    <scope>NUCLEOTIDE SEQUENCE [LARGE SCALE GENOMIC DNA]</scope>
    <source>
        <strain evidence="3 4">AM13-21</strain>
    </source>
</reference>
<feature type="transmembrane region" description="Helical" evidence="2">
    <location>
        <begin position="88"/>
        <end position="110"/>
    </location>
</feature>
<keyword evidence="2" id="KW-1133">Transmembrane helix</keyword>
<evidence type="ECO:0000313" key="3">
    <source>
        <dbReference type="EMBL" id="RHI92133.1"/>
    </source>
</evidence>
<organism evidence="3 4">
    <name type="scientific">Phocaeicola vulgatus</name>
    <name type="common">Bacteroides vulgatus</name>
    <dbReference type="NCBI Taxonomy" id="821"/>
    <lineage>
        <taxon>Bacteria</taxon>
        <taxon>Pseudomonadati</taxon>
        <taxon>Bacteroidota</taxon>
        <taxon>Bacteroidia</taxon>
        <taxon>Bacteroidales</taxon>
        <taxon>Bacteroidaceae</taxon>
        <taxon>Phocaeicola</taxon>
    </lineage>
</organism>
<evidence type="ECO:0000256" key="1">
    <source>
        <dbReference type="SAM" id="MobiDB-lite"/>
    </source>
</evidence>